<sequence length="70" mass="8135">MDLGEEAEQVEIAVKVLLSLLRMQAERPGSIPLDYLPNFMLQTAEERERQGDYGAARLMREWADLLKEWN</sequence>
<reference evidence="1 2" key="1">
    <citation type="submission" date="2019-09" db="EMBL/GenBank/DDBJ databases">
        <title>FDA dAtabase for Regulatory Grade micrObial Sequences (FDA-ARGOS): Supporting development and validation of Infectious Disease Dx tests.</title>
        <authorList>
            <person name="Sciortino C."/>
            <person name="Tallon L."/>
            <person name="Sadzewicz L."/>
            <person name="Vavikolanu K."/>
            <person name="Mehta A."/>
            <person name="Aluvathingal J."/>
            <person name="Nadendla S."/>
            <person name="Nandy P."/>
            <person name="Geyer C."/>
            <person name="Yan Y."/>
            <person name="Sichtig H."/>
        </authorList>
    </citation>
    <scope>NUCLEOTIDE SEQUENCE [LARGE SCALE GENOMIC DNA]</scope>
    <source>
        <strain evidence="1 2">FDAARGOS_643</strain>
    </source>
</reference>
<proteinExistence type="predicted"/>
<dbReference type="Proteomes" id="UP000324507">
    <property type="component" value="Chromosome"/>
</dbReference>
<evidence type="ECO:0000313" key="1">
    <source>
        <dbReference type="EMBL" id="QEU07321.1"/>
    </source>
</evidence>
<accession>A0A5P2QMW1</accession>
<dbReference type="AlphaFoldDB" id="A0A5P2QMW1"/>
<protein>
    <submittedName>
        <fullName evidence="1">Uncharacterized protein</fullName>
    </submittedName>
</protein>
<gene>
    <name evidence="1" type="ORF">FOB51_04385</name>
</gene>
<organism evidence="1 2">
    <name type="scientific">Paracoccus yeei</name>
    <dbReference type="NCBI Taxonomy" id="147645"/>
    <lineage>
        <taxon>Bacteria</taxon>
        <taxon>Pseudomonadati</taxon>
        <taxon>Pseudomonadota</taxon>
        <taxon>Alphaproteobacteria</taxon>
        <taxon>Rhodobacterales</taxon>
        <taxon>Paracoccaceae</taxon>
        <taxon>Paracoccus</taxon>
    </lineage>
</organism>
<dbReference type="EMBL" id="CP044081">
    <property type="protein sequence ID" value="QEU07321.1"/>
    <property type="molecule type" value="Genomic_DNA"/>
</dbReference>
<name>A0A5P2QMW1_9RHOB</name>
<dbReference type="RefSeq" id="WP_150349826.1">
    <property type="nucleotide sequence ID" value="NZ_CP038095.1"/>
</dbReference>
<evidence type="ECO:0000313" key="2">
    <source>
        <dbReference type="Proteomes" id="UP000324507"/>
    </source>
</evidence>